<protein>
    <submittedName>
        <fullName evidence="1">Uncharacterized protein</fullName>
    </submittedName>
</protein>
<comment type="caution">
    <text evidence="1">The sequence shown here is derived from an EMBL/GenBank/DDBJ whole genome shotgun (WGS) entry which is preliminary data.</text>
</comment>
<dbReference type="Proteomes" id="UP001516400">
    <property type="component" value="Unassembled WGS sequence"/>
</dbReference>
<reference evidence="1 2" key="1">
    <citation type="journal article" date="2021" name="BMC Biol.">
        <title>Horizontally acquired antibacterial genes associated with adaptive radiation of ladybird beetles.</title>
        <authorList>
            <person name="Li H.S."/>
            <person name="Tang X.F."/>
            <person name="Huang Y.H."/>
            <person name="Xu Z.Y."/>
            <person name="Chen M.L."/>
            <person name="Du X.Y."/>
            <person name="Qiu B.Y."/>
            <person name="Chen P.T."/>
            <person name="Zhang W."/>
            <person name="Slipinski A."/>
            <person name="Escalona H.E."/>
            <person name="Waterhouse R.M."/>
            <person name="Zwick A."/>
            <person name="Pang H."/>
        </authorList>
    </citation>
    <scope>NUCLEOTIDE SEQUENCE [LARGE SCALE GENOMIC DNA]</scope>
    <source>
        <strain evidence="1">SYSU2018</strain>
    </source>
</reference>
<accession>A0ABD2MI27</accession>
<dbReference type="EMBL" id="JABFTP020000001">
    <property type="protein sequence ID" value="KAL3266003.1"/>
    <property type="molecule type" value="Genomic_DNA"/>
</dbReference>
<organism evidence="1 2">
    <name type="scientific">Cryptolaemus montrouzieri</name>
    <dbReference type="NCBI Taxonomy" id="559131"/>
    <lineage>
        <taxon>Eukaryota</taxon>
        <taxon>Metazoa</taxon>
        <taxon>Ecdysozoa</taxon>
        <taxon>Arthropoda</taxon>
        <taxon>Hexapoda</taxon>
        <taxon>Insecta</taxon>
        <taxon>Pterygota</taxon>
        <taxon>Neoptera</taxon>
        <taxon>Endopterygota</taxon>
        <taxon>Coleoptera</taxon>
        <taxon>Polyphaga</taxon>
        <taxon>Cucujiformia</taxon>
        <taxon>Coccinelloidea</taxon>
        <taxon>Coccinellidae</taxon>
        <taxon>Scymninae</taxon>
        <taxon>Scymnini</taxon>
        <taxon>Cryptolaemus</taxon>
    </lineage>
</organism>
<dbReference type="AlphaFoldDB" id="A0ABD2MI27"/>
<proteinExistence type="predicted"/>
<evidence type="ECO:0000313" key="2">
    <source>
        <dbReference type="Proteomes" id="UP001516400"/>
    </source>
</evidence>
<keyword evidence="2" id="KW-1185">Reference proteome</keyword>
<name>A0ABD2MI27_9CUCU</name>
<evidence type="ECO:0000313" key="1">
    <source>
        <dbReference type="EMBL" id="KAL3266003.1"/>
    </source>
</evidence>
<sequence>MMVTALFENPFIPNLWKLEVLGIQAPSGKKTKAQVALAVKQLYLETVTQGSDKRYEGNLPWLEGHPPLPTNYNTAKKRLEIGLVDSKYLEKTVSKLQRSFYVDNCVTSLLTLDHMNNCIRESINVMKEAQFELRGWEVSGNSGNEYDVPLLGLVWFPKKDVLTVNHKLLGVYQENLIITKRKLSSLAQKVFDPVGFTSPATLLPKLWL</sequence>
<gene>
    <name evidence="1" type="ORF">HHI36_010192</name>
</gene>